<dbReference type="VEuPathDB" id="FungiDB:C7M61_000760"/>
<protein>
    <submittedName>
        <fullName evidence="1">Uncharacterized protein</fullName>
    </submittedName>
</protein>
<dbReference type="GO" id="GO:0045944">
    <property type="term" value="P:positive regulation of transcription by RNA polymerase II"/>
    <property type="evidence" value="ECO:0007669"/>
    <property type="project" value="InterPro"/>
</dbReference>
<dbReference type="GO" id="GO:0000981">
    <property type="term" value="F:DNA-binding transcription factor activity, RNA polymerase II-specific"/>
    <property type="evidence" value="ECO:0007669"/>
    <property type="project" value="InterPro"/>
</dbReference>
<sequence>MYKVPLEFDHTKTFKRRAEIKPWLSKQLARQNLKVVIERSDNVKIVFRCRDGSAHCPFRIRGNHSLRTQTWSLLVVNDLHNHPVEHGFLMSKKELEEQQATDMFVTLSNRPHLSSQNNSPQYLDKIVKKMSTEVAKLVSANIWQNHNLTHEQKESAVARFVAGMVDEYLGEAPKSNTAPMMPLSPLLNEPDMGTQLPALAVPTRLTGPLPPFNSLQNQLPPLPGMQLDAAKTLNPTQLLKAATHDLREFKVDNIGAPSALLSLIALGQNAPSPGDKIDGGLLANFNLINYPGW</sequence>
<dbReference type="AlphaFoldDB" id="A0A2P7YYP0"/>
<dbReference type="STRING" id="418784.A0A2P7YYP0"/>
<gene>
    <name evidence="1" type="ORF">C7M61_000760</name>
</gene>
<dbReference type="RefSeq" id="XP_024715787.1">
    <property type="nucleotide sequence ID" value="XM_024856188.1"/>
</dbReference>
<proteinExistence type="predicted"/>
<dbReference type="OrthoDB" id="4068596at2759"/>
<organism evidence="1 2">
    <name type="scientific">Candidozyma pseudohaemuli</name>
    <dbReference type="NCBI Taxonomy" id="418784"/>
    <lineage>
        <taxon>Eukaryota</taxon>
        <taxon>Fungi</taxon>
        <taxon>Dikarya</taxon>
        <taxon>Ascomycota</taxon>
        <taxon>Saccharomycotina</taxon>
        <taxon>Pichiomycetes</taxon>
        <taxon>Metschnikowiaceae</taxon>
        <taxon>Candidozyma</taxon>
    </lineage>
</organism>
<name>A0A2P7YYP0_9ASCO</name>
<evidence type="ECO:0000313" key="2">
    <source>
        <dbReference type="Proteomes" id="UP000241107"/>
    </source>
</evidence>
<dbReference type="Proteomes" id="UP000241107">
    <property type="component" value="Unassembled WGS sequence"/>
</dbReference>
<accession>A0A2P7YYP0</accession>
<comment type="caution">
    <text evidence="1">The sequence shown here is derived from an EMBL/GenBank/DDBJ whole genome shotgun (WGS) entry which is preliminary data.</text>
</comment>
<dbReference type="EMBL" id="PYFQ01000001">
    <property type="protein sequence ID" value="PSK41088.1"/>
    <property type="molecule type" value="Genomic_DNA"/>
</dbReference>
<dbReference type="GO" id="GO:0010106">
    <property type="term" value="P:cellular response to iron ion starvation"/>
    <property type="evidence" value="ECO:0007669"/>
    <property type="project" value="InterPro"/>
</dbReference>
<dbReference type="Pfam" id="PF08731">
    <property type="entry name" value="AFT"/>
    <property type="match status" value="2"/>
</dbReference>
<evidence type="ECO:0000313" key="1">
    <source>
        <dbReference type="EMBL" id="PSK41088.1"/>
    </source>
</evidence>
<dbReference type="InterPro" id="IPR014842">
    <property type="entry name" value="AFT"/>
</dbReference>
<dbReference type="GeneID" id="36564152"/>
<reference evidence="1 2" key="1">
    <citation type="submission" date="2018-03" db="EMBL/GenBank/DDBJ databases">
        <title>Candida pseudohaemulonii genome assembly and annotation.</title>
        <authorList>
            <person name="Munoz J.F."/>
            <person name="Gade L.G."/>
            <person name="Chow N.A."/>
            <person name="Litvintseva A.P."/>
            <person name="Loparev V.N."/>
            <person name="Cuomo C.A."/>
        </authorList>
    </citation>
    <scope>NUCLEOTIDE SEQUENCE [LARGE SCALE GENOMIC DNA]</scope>
    <source>
        <strain evidence="1 2">B12108</strain>
    </source>
</reference>
<keyword evidence="2" id="KW-1185">Reference proteome</keyword>